<feature type="transmembrane region" description="Helical" evidence="8">
    <location>
        <begin position="69"/>
        <end position="87"/>
    </location>
</feature>
<keyword evidence="4" id="KW-0762">Sugar transport</keyword>
<gene>
    <name evidence="10" type="primary">LOC100377584</name>
</gene>
<feature type="transmembrane region" description="Helical" evidence="8">
    <location>
        <begin position="7"/>
        <end position="28"/>
    </location>
</feature>
<evidence type="ECO:0000256" key="5">
    <source>
        <dbReference type="ARBA" id="ARBA00022692"/>
    </source>
</evidence>
<keyword evidence="9" id="KW-1185">Reference proteome</keyword>
<feature type="transmembrane region" description="Helical" evidence="8">
    <location>
        <begin position="161"/>
        <end position="179"/>
    </location>
</feature>
<protein>
    <submittedName>
        <fullName evidence="10">UDP-xylose and UDP-N-acetylglucosamine transporter-like</fullName>
    </submittedName>
</protein>
<comment type="similarity">
    <text evidence="2">Belongs to the nucleotide-sugar transporter family. SLC35B subfamily.</text>
</comment>
<dbReference type="GeneID" id="100377584"/>
<dbReference type="InterPro" id="IPR013657">
    <property type="entry name" value="SCL35B1-4/HUT1"/>
</dbReference>
<evidence type="ECO:0000313" key="9">
    <source>
        <dbReference type="Proteomes" id="UP000694865"/>
    </source>
</evidence>
<keyword evidence="5 8" id="KW-0812">Transmembrane</keyword>
<keyword evidence="7 8" id="KW-0472">Membrane</keyword>
<dbReference type="PANTHER" id="PTHR10778">
    <property type="entry name" value="SOLUTE CARRIER FAMILY 35 MEMBER B"/>
    <property type="match status" value="1"/>
</dbReference>
<evidence type="ECO:0000256" key="6">
    <source>
        <dbReference type="ARBA" id="ARBA00022989"/>
    </source>
</evidence>
<evidence type="ECO:0000256" key="1">
    <source>
        <dbReference type="ARBA" id="ARBA00004127"/>
    </source>
</evidence>
<sequence>MLQPYAIFAVCLVFVGCAVNVVFLELIIRDFPGSGNIITFFQFLFIAIEGFIDYYKFGKTKPVIPIKHYGMMVTLFFLVSVVNNYALNFNIPLPLHMIFRAGSLIANMVLGIIILKRKYKYSKYIAVIMITVGISSCTIASAKQVGKADIDVETEVSMNDFFMLVIGILMLCFALFMSARMGIFQEVLYKRFGKQPKEALFYSHALPLPVFLLLAPDIYNHIVLFSQTGRFTISPIFGIPEMWLYLLGNCITQYVCISGVFILTTECPSLVVTLVITLRKFFSLMFSVLYFKNPFTVAHWFGTFLVFAGTFMFIDMLDICKRTFYSTQAKKA</sequence>
<evidence type="ECO:0000256" key="4">
    <source>
        <dbReference type="ARBA" id="ARBA00022597"/>
    </source>
</evidence>
<feature type="transmembrane region" description="Helical" evidence="8">
    <location>
        <begin position="270"/>
        <end position="291"/>
    </location>
</feature>
<comment type="subcellular location">
    <subcellularLocation>
        <location evidence="1">Endomembrane system</location>
        <topology evidence="1">Multi-pass membrane protein</topology>
    </subcellularLocation>
</comment>
<organism evidence="9 10">
    <name type="scientific">Saccoglossus kowalevskii</name>
    <name type="common">Acorn worm</name>
    <dbReference type="NCBI Taxonomy" id="10224"/>
    <lineage>
        <taxon>Eukaryota</taxon>
        <taxon>Metazoa</taxon>
        <taxon>Hemichordata</taxon>
        <taxon>Enteropneusta</taxon>
        <taxon>Harrimaniidae</taxon>
        <taxon>Saccoglossus</taxon>
    </lineage>
</organism>
<feature type="transmembrane region" description="Helical" evidence="8">
    <location>
        <begin position="93"/>
        <end position="115"/>
    </location>
</feature>
<accession>A0ABM0MLB4</accession>
<proteinExistence type="inferred from homology"/>
<evidence type="ECO:0000256" key="2">
    <source>
        <dbReference type="ARBA" id="ARBA00010694"/>
    </source>
</evidence>
<reference evidence="10" key="1">
    <citation type="submission" date="2025-08" db="UniProtKB">
        <authorList>
            <consortium name="RefSeq"/>
        </authorList>
    </citation>
    <scope>IDENTIFICATION</scope>
    <source>
        <tissue evidence="10">Testes</tissue>
    </source>
</reference>
<keyword evidence="3" id="KW-0813">Transport</keyword>
<dbReference type="PANTHER" id="PTHR10778:SF4">
    <property type="entry name" value="NUCLEOTIDE SUGAR TRANSPORTER SLC35B4"/>
    <property type="match status" value="1"/>
</dbReference>
<evidence type="ECO:0000256" key="8">
    <source>
        <dbReference type="SAM" id="Phobius"/>
    </source>
</evidence>
<feature type="transmembrane region" description="Helical" evidence="8">
    <location>
        <begin position="297"/>
        <end position="317"/>
    </location>
</feature>
<dbReference type="Pfam" id="PF08449">
    <property type="entry name" value="UAA"/>
    <property type="match status" value="1"/>
</dbReference>
<evidence type="ECO:0000256" key="3">
    <source>
        <dbReference type="ARBA" id="ARBA00022448"/>
    </source>
</evidence>
<name>A0ABM0MLB4_SACKO</name>
<evidence type="ECO:0000256" key="7">
    <source>
        <dbReference type="ARBA" id="ARBA00023136"/>
    </source>
</evidence>
<evidence type="ECO:0000313" key="10">
    <source>
        <dbReference type="RefSeq" id="XP_006820805.1"/>
    </source>
</evidence>
<dbReference type="RefSeq" id="XP_006820805.1">
    <property type="nucleotide sequence ID" value="XM_006820742.1"/>
</dbReference>
<keyword evidence="6 8" id="KW-1133">Transmembrane helix</keyword>
<dbReference type="Proteomes" id="UP000694865">
    <property type="component" value="Unplaced"/>
</dbReference>
<feature type="transmembrane region" description="Helical" evidence="8">
    <location>
        <begin position="242"/>
        <end position="263"/>
    </location>
</feature>
<feature type="transmembrane region" description="Helical" evidence="8">
    <location>
        <begin position="40"/>
        <end position="57"/>
    </location>
</feature>
<feature type="transmembrane region" description="Helical" evidence="8">
    <location>
        <begin position="124"/>
        <end position="141"/>
    </location>
</feature>
<feature type="transmembrane region" description="Helical" evidence="8">
    <location>
        <begin position="200"/>
        <end position="222"/>
    </location>
</feature>